<dbReference type="Gene3D" id="3.40.50.300">
    <property type="entry name" value="P-loop containing nucleotide triphosphate hydrolases"/>
    <property type="match status" value="1"/>
</dbReference>
<reference evidence="3 4" key="1">
    <citation type="journal article" date="2016" name="Front. Microbiol.">
        <title>Comparative Genomics Analysis of Streptomyces Species Reveals Their Adaptation to the Marine Environment and Their Diversity at the Genomic Level.</title>
        <authorList>
            <person name="Tian X."/>
            <person name="Zhang Z."/>
            <person name="Yang T."/>
            <person name="Chen M."/>
            <person name="Li J."/>
            <person name="Chen F."/>
            <person name="Yang J."/>
            <person name="Li W."/>
            <person name="Zhang B."/>
            <person name="Zhang Z."/>
            <person name="Wu J."/>
            <person name="Zhang C."/>
            <person name="Long L."/>
            <person name="Xiao J."/>
        </authorList>
    </citation>
    <scope>NUCLEOTIDE SEQUENCE [LARGE SCALE GENOMIC DNA]</scope>
    <source>
        <strain evidence="3 4">SCSIO 10429</strain>
    </source>
</reference>
<dbReference type="InterPro" id="IPR051396">
    <property type="entry name" value="Bact_Antivir_Def_Nuclease"/>
</dbReference>
<dbReference type="Proteomes" id="UP000176005">
    <property type="component" value="Unassembled WGS sequence"/>
</dbReference>
<dbReference type="AlphaFoldDB" id="A0A1E7LDA2"/>
<name>A0A1E7LDA2_9ACTN</name>
<sequence>MRIKRVHVKNFRCLHDVHIFFEEITSFIGPTGVGKSTVLRALDWFFNGEKSVSLSSDDVHSASESERISVEVEFDRLTDHDRTALGRYAPDGVESVSIWRTWENGDDKITGKALAYSPFEEVRRQEGAMAKRRAYNALRDEDPSLNLPSAGSEREVLDAMVAWESSHRDWLTETEIEGTHFFGFAGQSKLSELIDFVFISADLRAYEEADDRKASAVGRILDHAVDRMEANEQLGVIDQNAHQARLEVHRTVYGPKLTDLSGALSNEVAQFTAGRQVVVTPMVQAPKPAKTSFQVTIKDGAAETSVHRQGHGFQRALIIAALKLLAERRRPEVGMRMLCLAVEEPELFQHPPQARTFAEVLRKLVSSSPDSRTQVMYATHNPVFIDPRNYHEIRRLGRDDTEMHPVTVVRHVSEAELISSLPDDLVKESSIKRQAGIKCAGALAEGFFARAVVLVEGDTDAAVLAGCAEREDFNLGARGVSVISVGGKDNLALCRAILQALGVPSYVVFDGDGGKMEKRLKGIENLPTEEERVKAEQKIEKEARRDIALNSNLLAYLGASPAPWPKTECADTYTVFEENLEAFLQTEWSRWGDRREELIASGDGFAAKNAATYREATKTAVTGPPFVLQALLERVKTIVK</sequence>
<gene>
    <name evidence="3" type="ORF">AN218_00705</name>
</gene>
<dbReference type="PANTHER" id="PTHR43581:SF4">
    <property type="entry name" value="ATP_GTP PHOSPHATASE"/>
    <property type="match status" value="1"/>
</dbReference>
<evidence type="ECO:0000313" key="3">
    <source>
        <dbReference type="EMBL" id="OEV14124.1"/>
    </source>
</evidence>
<dbReference type="CDD" id="cd01026">
    <property type="entry name" value="TOPRIM_OLD"/>
    <property type="match status" value="1"/>
</dbReference>
<dbReference type="SUPFAM" id="SSF52540">
    <property type="entry name" value="P-loop containing nucleoside triphosphate hydrolases"/>
    <property type="match status" value="1"/>
</dbReference>
<proteinExistence type="predicted"/>
<dbReference type="PATRIC" id="fig|518642.10.peg.2505"/>
<keyword evidence="4" id="KW-1185">Reference proteome</keyword>
<dbReference type="InterPro" id="IPR034139">
    <property type="entry name" value="TOPRIM_OLD"/>
</dbReference>
<organism evidence="3 4">
    <name type="scientific">Streptomyces nanshensis</name>
    <dbReference type="NCBI Taxonomy" id="518642"/>
    <lineage>
        <taxon>Bacteria</taxon>
        <taxon>Bacillati</taxon>
        <taxon>Actinomycetota</taxon>
        <taxon>Actinomycetes</taxon>
        <taxon>Kitasatosporales</taxon>
        <taxon>Streptomycetaceae</taxon>
        <taxon>Streptomyces</taxon>
    </lineage>
</organism>
<evidence type="ECO:0000313" key="4">
    <source>
        <dbReference type="Proteomes" id="UP000176005"/>
    </source>
</evidence>
<dbReference type="InterPro" id="IPR041685">
    <property type="entry name" value="AAA_GajA/Old/RecF-like"/>
</dbReference>
<dbReference type="Pfam" id="PF13175">
    <property type="entry name" value="AAA_15"/>
    <property type="match status" value="1"/>
</dbReference>
<accession>A0A1E7LDA2</accession>
<dbReference type="PANTHER" id="PTHR43581">
    <property type="entry name" value="ATP/GTP PHOSPHATASE"/>
    <property type="match status" value="1"/>
</dbReference>
<comment type="caution">
    <text evidence="3">The sequence shown here is derived from an EMBL/GenBank/DDBJ whole genome shotgun (WGS) entry which is preliminary data.</text>
</comment>
<evidence type="ECO:0000259" key="1">
    <source>
        <dbReference type="Pfam" id="PF13175"/>
    </source>
</evidence>
<feature type="domain" description="Endonuclease GajA/Old nuclease/RecF-like AAA" evidence="1">
    <location>
        <begin position="1"/>
        <end position="385"/>
    </location>
</feature>
<dbReference type="RefSeq" id="WP_070014471.1">
    <property type="nucleotide sequence ID" value="NZ_LJGW01000019.1"/>
</dbReference>
<evidence type="ECO:0000259" key="2">
    <source>
        <dbReference type="Pfam" id="PF20469"/>
    </source>
</evidence>
<protein>
    <submittedName>
        <fullName evidence="3">Uncharacterized protein</fullName>
    </submittedName>
</protein>
<dbReference type="Pfam" id="PF20469">
    <property type="entry name" value="OLD-like_TOPRIM"/>
    <property type="match status" value="1"/>
</dbReference>
<feature type="domain" description="OLD protein-like TOPRIM" evidence="2">
    <location>
        <begin position="447"/>
        <end position="512"/>
    </location>
</feature>
<dbReference type="EMBL" id="LJGW01000019">
    <property type="protein sequence ID" value="OEV14124.1"/>
    <property type="molecule type" value="Genomic_DNA"/>
</dbReference>
<dbReference type="InterPro" id="IPR027417">
    <property type="entry name" value="P-loop_NTPase"/>
</dbReference>